<proteinExistence type="predicted"/>
<dbReference type="EMBL" id="MT143137">
    <property type="protein sequence ID" value="QJA93287.1"/>
    <property type="molecule type" value="Genomic_DNA"/>
</dbReference>
<protein>
    <submittedName>
        <fullName evidence="2">Uncharacterized protein</fullName>
    </submittedName>
</protein>
<dbReference type="AlphaFoldDB" id="A0A6M3LDH8"/>
<evidence type="ECO:0000313" key="2">
    <source>
        <dbReference type="EMBL" id="QJA93287.1"/>
    </source>
</evidence>
<reference evidence="2" key="1">
    <citation type="submission" date="2020-03" db="EMBL/GenBank/DDBJ databases">
        <title>The deep terrestrial virosphere.</title>
        <authorList>
            <person name="Holmfeldt K."/>
            <person name="Nilsson E."/>
            <person name="Simone D."/>
            <person name="Lopez-Fernandez M."/>
            <person name="Wu X."/>
            <person name="de Brujin I."/>
            <person name="Lundin D."/>
            <person name="Andersson A."/>
            <person name="Bertilsson S."/>
            <person name="Dopson M."/>
        </authorList>
    </citation>
    <scope>NUCLEOTIDE SEQUENCE</scope>
    <source>
        <strain evidence="1">MM415A01862</strain>
        <strain evidence="2">MM415B04288</strain>
    </source>
</reference>
<gene>
    <name evidence="1" type="ORF">MM415A01862_0003</name>
    <name evidence="2" type="ORF">MM415B04288_0008</name>
</gene>
<sequence length="113" mass="12941">MIIKRIWIILTIVLFLNCGFFADEPNEITKEYTFNLSAKIILAPQDKGALAPPVAGLAYSPDKALLEGQEYKGRLLFRNQEALGHEVWHLLAYQYPDKIWDPDEINKVLKLGR</sequence>
<dbReference type="EMBL" id="MT142145">
    <property type="protein sequence ID" value="QJA75168.1"/>
    <property type="molecule type" value="Genomic_DNA"/>
</dbReference>
<evidence type="ECO:0000313" key="1">
    <source>
        <dbReference type="EMBL" id="QJA75168.1"/>
    </source>
</evidence>
<name>A0A6M3LDH8_9ZZZZ</name>
<organism evidence="2">
    <name type="scientific">viral metagenome</name>
    <dbReference type="NCBI Taxonomy" id="1070528"/>
    <lineage>
        <taxon>unclassified sequences</taxon>
        <taxon>metagenomes</taxon>
        <taxon>organismal metagenomes</taxon>
    </lineage>
</organism>
<accession>A0A6M3LDH8</accession>